<dbReference type="GO" id="GO:0004523">
    <property type="term" value="F:RNA-DNA hybrid ribonuclease activity"/>
    <property type="evidence" value="ECO:0007669"/>
    <property type="project" value="InterPro"/>
</dbReference>
<keyword evidence="3" id="KW-0548">Nucleotidyltransferase</keyword>
<dbReference type="SUPFAM" id="SSF55811">
    <property type="entry name" value="Nudix"/>
    <property type="match status" value="1"/>
</dbReference>
<gene>
    <name evidence="3" type="ORF">GII36_01110</name>
</gene>
<protein>
    <submittedName>
        <fullName evidence="3">Reverse transcriptase-like protein</fullName>
    </submittedName>
</protein>
<dbReference type="Gene3D" id="3.30.420.10">
    <property type="entry name" value="Ribonuclease H-like superfamily/Ribonuclease H"/>
    <property type="match status" value="1"/>
</dbReference>
<dbReference type="InterPro" id="IPR036397">
    <property type="entry name" value="RNaseH_sf"/>
</dbReference>
<reference evidence="3" key="1">
    <citation type="journal article" date="2021" name="Nat. Microbiol.">
        <title>Cocultivation of an ultrasmall environmental parasitic bacterium with lytic ability against bacteria associated with wastewater foams.</title>
        <authorList>
            <person name="Batinovic S."/>
            <person name="Rose J.J.A."/>
            <person name="Ratcliffe J."/>
            <person name="Seviour R.J."/>
            <person name="Petrovski S."/>
        </authorList>
    </citation>
    <scope>NUCLEOTIDE SEQUENCE</scope>
    <source>
        <strain evidence="3">JR1</strain>
    </source>
</reference>
<dbReference type="EMBL" id="CP045921">
    <property type="protein sequence ID" value="QHN42452.1"/>
    <property type="molecule type" value="Genomic_DNA"/>
</dbReference>
<dbReference type="SUPFAM" id="SSF53098">
    <property type="entry name" value="Ribonuclease H-like"/>
    <property type="match status" value="1"/>
</dbReference>
<dbReference type="GO" id="GO:0003676">
    <property type="term" value="F:nucleic acid binding"/>
    <property type="evidence" value="ECO:0007669"/>
    <property type="project" value="InterPro"/>
</dbReference>
<accession>A0A857MLG6</accession>
<keyword evidence="4" id="KW-1185">Reference proteome</keyword>
<evidence type="ECO:0000313" key="3">
    <source>
        <dbReference type="EMBL" id="QHN42452.1"/>
    </source>
</evidence>
<dbReference type="InterPro" id="IPR012337">
    <property type="entry name" value="RNaseH-like_sf"/>
</dbReference>
<dbReference type="Proteomes" id="UP001059824">
    <property type="component" value="Chromosome"/>
</dbReference>
<proteinExistence type="predicted"/>
<keyword evidence="3" id="KW-0695">RNA-directed DNA polymerase</keyword>
<sequence length="298" mass="33975">MKQRTAVRALVRKHDQTLLLRRANGRESILGKFELPGGKIDYHEQPEDALRRYLAKDAGLVPLSMQLFDVITYIDSDDPELQYVFIVYLVNVEDARVTLSDNYDKAIWQSKSKIQHREITESSQVLLGLSEQKIVTDESGEHQLQIDENIATEDRMILYSDGGSRGNPGISAAAYVVESATGDVIEKGGQFLGITTSYQAEYHGLLLGLERALELGYKRLEYRLDSLMVVNQMKGIYTVKNRELWPINERVIDLLTQFEDVRFVHVRREFNTLADAEVNRILDMHAKPSGHSEENTVY</sequence>
<dbReference type="InterPro" id="IPR000086">
    <property type="entry name" value="NUDIX_hydrolase_dom"/>
</dbReference>
<dbReference type="GO" id="GO:0003964">
    <property type="term" value="F:RNA-directed DNA polymerase activity"/>
    <property type="evidence" value="ECO:0007669"/>
    <property type="project" value="UniProtKB-KW"/>
</dbReference>
<keyword evidence="3" id="KW-0808">Transferase</keyword>
<evidence type="ECO:0000259" key="2">
    <source>
        <dbReference type="PROSITE" id="PS51462"/>
    </source>
</evidence>
<dbReference type="RefSeq" id="WP_260763794.1">
    <property type="nucleotide sequence ID" value="NZ_CP045921.1"/>
</dbReference>
<evidence type="ECO:0000259" key="1">
    <source>
        <dbReference type="PROSITE" id="PS50879"/>
    </source>
</evidence>
<dbReference type="PANTHER" id="PTHR47723">
    <property type="entry name" value="OS05G0353850 PROTEIN"/>
    <property type="match status" value="1"/>
</dbReference>
<feature type="domain" description="RNase H type-1" evidence="1">
    <location>
        <begin position="152"/>
        <end position="291"/>
    </location>
</feature>
<dbReference type="Pfam" id="PF13456">
    <property type="entry name" value="RVT_3"/>
    <property type="match status" value="1"/>
</dbReference>
<evidence type="ECO:0000313" key="4">
    <source>
        <dbReference type="Proteomes" id="UP001059824"/>
    </source>
</evidence>
<dbReference type="AlphaFoldDB" id="A0A857MLG6"/>
<dbReference type="KEGG" id="mama:GII36_01110"/>
<dbReference type="Gene3D" id="3.90.79.10">
    <property type="entry name" value="Nucleoside Triphosphate Pyrophosphohydrolase"/>
    <property type="match status" value="1"/>
</dbReference>
<organism evidence="3 4">
    <name type="scientific">Candidatus Mycosynbacter amalyticus</name>
    <dbReference type="NCBI Taxonomy" id="2665156"/>
    <lineage>
        <taxon>Bacteria</taxon>
        <taxon>Candidatus Saccharimonadota</taxon>
        <taxon>Candidatus Saccharimonadota incertae sedis</taxon>
        <taxon>Candidatus Mycosynbacter</taxon>
    </lineage>
</organism>
<dbReference type="CDD" id="cd09279">
    <property type="entry name" value="RNase_HI_like"/>
    <property type="match status" value="1"/>
</dbReference>
<name>A0A857MLG6_9BACT</name>
<dbReference type="InterPro" id="IPR002156">
    <property type="entry name" value="RNaseH_domain"/>
</dbReference>
<dbReference type="PROSITE" id="PS50879">
    <property type="entry name" value="RNASE_H_1"/>
    <property type="match status" value="1"/>
</dbReference>
<dbReference type="PROSITE" id="PS51462">
    <property type="entry name" value="NUDIX"/>
    <property type="match status" value="1"/>
</dbReference>
<dbReference type="InterPro" id="IPR053151">
    <property type="entry name" value="RNase_H-like"/>
</dbReference>
<dbReference type="PANTHER" id="PTHR47723:SF24">
    <property type="entry name" value="RNASE H TYPE-1 DOMAIN-CONTAINING PROTEIN"/>
    <property type="match status" value="1"/>
</dbReference>
<dbReference type="InterPro" id="IPR015797">
    <property type="entry name" value="NUDIX_hydrolase-like_dom_sf"/>
</dbReference>
<dbReference type="Pfam" id="PF00293">
    <property type="entry name" value="NUDIX"/>
    <property type="match status" value="1"/>
</dbReference>
<feature type="domain" description="Nudix hydrolase" evidence="2">
    <location>
        <begin position="1"/>
        <end position="131"/>
    </location>
</feature>